<feature type="compositionally biased region" description="Polar residues" evidence="17">
    <location>
        <begin position="121"/>
        <end position="131"/>
    </location>
</feature>
<dbReference type="Proteomes" id="UP000019377">
    <property type="component" value="Unassembled WGS sequence"/>
</dbReference>
<feature type="region of interest" description="Disordered" evidence="17">
    <location>
        <begin position="53"/>
        <end position="83"/>
    </location>
</feature>
<evidence type="ECO:0000256" key="10">
    <source>
        <dbReference type="ARBA" id="ARBA00022833"/>
    </source>
</evidence>
<keyword evidence="9" id="KW-0378">Hydrolase</keyword>
<evidence type="ECO:0000256" key="17">
    <source>
        <dbReference type="SAM" id="MobiDB-lite"/>
    </source>
</evidence>
<dbReference type="Pfam" id="PF00246">
    <property type="entry name" value="Peptidase_M14"/>
    <property type="match status" value="2"/>
</dbReference>
<evidence type="ECO:0000259" key="18">
    <source>
        <dbReference type="PROSITE" id="PS52035"/>
    </source>
</evidence>
<dbReference type="GO" id="GO:0006508">
    <property type="term" value="P:proteolysis"/>
    <property type="evidence" value="ECO:0007669"/>
    <property type="project" value="UniProtKB-KW"/>
</dbReference>
<dbReference type="OrthoDB" id="3626597at2759"/>
<keyword evidence="6" id="KW-0645">Protease</keyword>
<evidence type="ECO:0000256" key="9">
    <source>
        <dbReference type="ARBA" id="ARBA00022801"/>
    </source>
</evidence>
<evidence type="ECO:0000256" key="7">
    <source>
        <dbReference type="ARBA" id="ARBA00022723"/>
    </source>
</evidence>
<comment type="cofactor">
    <cofactor evidence="1">
        <name>Zn(2+)</name>
        <dbReference type="ChEBI" id="CHEBI:29105"/>
    </cofactor>
</comment>
<dbReference type="InterPro" id="IPR000834">
    <property type="entry name" value="Peptidase_M14"/>
</dbReference>
<feature type="compositionally biased region" description="Basic residues" evidence="17">
    <location>
        <begin position="135"/>
        <end position="148"/>
    </location>
</feature>
<dbReference type="eggNOG" id="KOG2650">
    <property type="taxonomic scope" value="Eukaryota"/>
</dbReference>
<organism evidence="19 20">
    <name type="scientific">Kalmanozyma brasiliensis (strain GHG001)</name>
    <name type="common">Yeast</name>
    <name type="synonym">Pseudozyma brasiliensis</name>
    <dbReference type="NCBI Taxonomy" id="1365824"/>
    <lineage>
        <taxon>Eukaryota</taxon>
        <taxon>Fungi</taxon>
        <taxon>Dikarya</taxon>
        <taxon>Basidiomycota</taxon>
        <taxon>Ustilaginomycotina</taxon>
        <taxon>Ustilaginomycetes</taxon>
        <taxon>Ustilaginales</taxon>
        <taxon>Ustilaginaceae</taxon>
        <taxon>Kalmanozyma</taxon>
    </lineage>
</organism>
<dbReference type="FunFam" id="3.40.630.10:FF:000084">
    <property type="entry name" value="Carboxypeptidase B2"/>
    <property type="match status" value="1"/>
</dbReference>
<evidence type="ECO:0000256" key="15">
    <source>
        <dbReference type="ARBA" id="ARBA00026213"/>
    </source>
</evidence>
<dbReference type="PANTHER" id="PTHR11705:SF147">
    <property type="entry name" value="INACTIVE METALLOCARBOXYPEPTIDASE ECM14"/>
    <property type="match status" value="1"/>
</dbReference>
<feature type="domain" description="Peptidase M14" evidence="18">
    <location>
        <begin position="10"/>
        <end position="378"/>
    </location>
</feature>
<dbReference type="GeneID" id="27417768"/>
<evidence type="ECO:0000256" key="8">
    <source>
        <dbReference type="ARBA" id="ARBA00022729"/>
    </source>
</evidence>
<dbReference type="AlphaFoldDB" id="V5EDM5"/>
<evidence type="ECO:0000256" key="2">
    <source>
        <dbReference type="ARBA" id="ARBA00004613"/>
    </source>
</evidence>
<proteinExistence type="inferred from homology"/>
<reference evidence="20" key="1">
    <citation type="journal article" date="2013" name="Genome Announc.">
        <title>Draft genome sequence of Pseudozyma brasiliensis sp. nov. strain GHG001, a high producer of endo-1,4-xylanase isolated from an insect pest of sugarcane.</title>
        <authorList>
            <person name="Oliveira J.V.D.C."/>
            <person name="dos Santos R.A.C."/>
            <person name="Borges T.A."/>
            <person name="Riano-Pachon D.M."/>
            <person name="Goldman G.H."/>
        </authorList>
    </citation>
    <scope>NUCLEOTIDE SEQUENCE [LARGE SCALE GENOMIC DNA]</scope>
    <source>
        <strain evidence="20">GHG001</strain>
    </source>
</reference>
<keyword evidence="10" id="KW-0862">Zinc</keyword>
<dbReference type="EMBL" id="KI545858">
    <property type="protein sequence ID" value="EST08551.1"/>
    <property type="molecule type" value="Genomic_DNA"/>
</dbReference>
<dbReference type="GO" id="GO:0005615">
    <property type="term" value="C:extracellular space"/>
    <property type="evidence" value="ECO:0007669"/>
    <property type="project" value="TreeGrafter"/>
</dbReference>
<evidence type="ECO:0000256" key="6">
    <source>
        <dbReference type="ARBA" id="ARBA00022670"/>
    </source>
</evidence>
<dbReference type="PROSITE" id="PS52035">
    <property type="entry name" value="PEPTIDASE_M14"/>
    <property type="match status" value="1"/>
</dbReference>
<keyword evidence="12" id="KW-1015">Disulfide bond</keyword>
<dbReference type="SMART" id="SM00631">
    <property type="entry name" value="Zn_pept"/>
    <property type="match status" value="1"/>
</dbReference>
<keyword evidence="4" id="KW-0964">Secreted</keyword>
<dbReference type="GO" id="GO:0008270">
    <property type="term" value="F:zinc ion binding"/>
    <property type="evidence" value="ECO:0007669"/>
    <property type="project" value="InterPro"/>
</dbReference>
<feature type="compositionally biased region" description="Pro residues" evidence="17">
    <location>
        <begin position="58"/>
        <end position="76"/>
    </location>
</feature>
<evidence type="ECO:0000256" key="14">
    <source>
        <dbReference type="ARBA" id="ARBA00026187"/>
    </source>
</evidence>
<comment type="subcellular location">
    <subcellularLocation>
        <location evidence="2">Secreted</location>
    </subcellularLocation>
</comment>
<evidence type="ECO:0000256" key="1">
    <source>
        <dbReference type="ARBA" id="ARBA00001947"/>
    </source>
</evidence>
<evidence type="ECO:0000256" key="12">
    <source>
        <dbReference type="ARBA" id="ARBA00023157"/>
    </source>
</evidence>
<dbReference type="Gene3D" id="3.40.630.10">
    <property type="entry name" value="Zn peptidases"/>
    <property type="match status" value="1"/>
</dbReference>
<comment type="function">
    <text evidence="13">Inactive carboxypeptidase that may play a role in cell wall organization and biogenesis.</text>
</comment>
<evidence type="ECO:0000256" key="3">
    <source>
        <dbReference type="ARBA" id="ARBA00005988"/>
    </source>
</evidence>
<gene>
    <name evidence="19" type="ORF">PSEUBRA_SCAF16g05361</name>
</gene>
<name>V5EDM5_KALBG</name>
<feature type="active site" description="Proton donor/acceptor" evidence="16">
    <location>
        <position position="344"/>
    </location>
</feature>
<evidence type="ECO:0000256" key="13">
    <source>
        <dbReference type="ARBA" id="ARBA00025210"/>
    </source>
</evidence>
<keyword evidence="20" id="KW-1185">Reference proteome</keyword>
<dbReference type="OMA" id="HQHAREH"/>
<dbReference type="GO" id="GO:0004181">
    <property type="term" value="F:metallocarboxypeptidase activity"/>
    <property type="evidence" value="ECO:0007669"/>
    <property type="project" value="InterPro"/>
</dbReference>
<keyword evidence="7" id="KW-0479">Metal-binding</keyword>
<evidence type="ECO:0000313" key="20">
    <source>
        <dbReference type="Proteomes" id="UP000019377"/>
    </source>
</evidence>
<comment type="similarity">
    <text evidence="3 16">Belongs to the peptidase M14 family.</text>
</comment>
<dbReference type="PRINTS" id="PR00765">
    <property type="entry name" value="CRBOXYPTASEA"/>
</dbReference>
<dbReference type="STRING" id="1365824.V5EDM5"/>
<evidence type="ECO:0000256" key="4">
    <source>
        <dbReference type="ARBA" id="ARBA00022525"/>
    </source>
</evidence>
<dbReference type="PANTHER" id="PTHR11705">
    <property type="entry name" value="PROTEASE FAMILY M14 CARBOXYPEPTIDASE A,B"/>
    <property type="match status" value="1"/>
</dbReference>
<dbReference type="SUPFAM" id="SSF53187">
    <property type="entry name" value="Zn-dependent exopeptidases"/>
    <property type="match status" value="1"/>
</dbReference>
<keyword evidence="11" id="KW-0482">Metalloprotease</keyword>
<keyword evidence="5" id="KW-0121">Carboxypeptidase</keyword>
<protein>
    <recommendedName>
        <fullName evidence="14">Inactive metallocarboxypeptidase ECM14</fullName>
    </recommendedName>
    <alternativeName>
        <fullName evidence="15">Inactive metallocarboxypeptidase ecm14</fullName>
    </alternativeName>
</protein>
<evidence type="ECO:0000256" key="11">
    <source>
        <dbReference type="ARBA" id="ARBA00023049"/>
    </source>
</evidence>
<dbReference type="CDD" id="cd03860">
    <property type="entry name" value="M14_CP_A-B_like"/>
    <property type="match status" value="1"/>
</dbReference>
<sequence>MRRSQAWHHEYHSFDEIVEYMRMLQQSYPSHAKVIEIGKTHEGRPILALQISNGLDAPAPPSPPSDPEPEPQPDPPSNISSTDQKLGIVITGGQHAREWISTSSSLFFASDLLRAALGAPSSPNTTFSPDNLSALKKKKGKKGRKPRRIPPTWTRSSARTILSTFTITVIPVTNPDGYVYSWDHNRMWRKNRQPNKFPGGIFCKGVDLNRNYGYEFASGGSACSEMFAGTEAFSAEETKAVATFLGDEANNVRGYVDLHSYGQLMMYPYSWSCDEAVADEEDLLELSLGAVSALKRVHGRAFNVGKICQVYATGGGNAVDWSYASETAVDGSGKSKIKWSYSVELRDGGTYGFLLPKEQIVPASEEVAASLAYVLEFIRKKDSRLRVG</sequence>
<keyword evidence="8" id="KW-0732">Signal</keyword>
<evidence type="ECO:0000313" key="19">
    <source>
        <dbReference type="EMBL" id="EST08551.1"/>
    </source>
</evidence>
<dbReference type="HOGENOM" id="CLU_019326_1_1_1"/>
<feature type="region of interest" description="Disordered" evidence="17">
    <location>
        <begin position="119"/>
        <end position="152"/>
    </location>
</feature>
<evidence type="ECO:0000256" key="5">
    <source>
        <dbReference type="ARBA" id="ARBA00022645"/>
    </source>
</evidence>
<evidence type="ECO:0000256" key="16">
    <source>
        <dbReference type="PROSITE-ProRule" id="PRU01379"/>
    </source>
</evidence>
<accession>V5EDM5</accession>